<protein>
    <recommendedName>
        <fullName evidence="3">Outer membrane protein assembly factor BamE</fullName>
    </recommendedName>
</protein>
<dbReference type="EMBL" id="CP154858">
    <property type="protein sequence ID" value="XDT72867.1"/>
    <property type="molecule type" value="Genomic_DNA"/>
</dbReference>
<name>A0AB39UXU9_9GAMM</name>
<reference evidence="2" key="1">
    <citation type="submission" date="2024-05" db="EMBL/GenBank/DDBJ databases">
        <title>Genome sequencing of novel strain.</title>
        <authorList>
            <person name="Ganbat D."/>
            <person name="Ganbat S."/>
            <person name="Lee S.-J."/>
        </authorList>
    </citation>
    <scope>NUCLEOTIDE SEQUENCE</scope>
    <source>
        <strain evidence="2">SMD15-11</strain>
    </source>
</reference>
<dbReference type="KEGG" id="tcd:AAIA72_02450"/>
<evidence type="ECO:0000313" key="2">
    <source>
        <dbReference type="EMBL" id="XDT72867.1"/>
    </source>
</evidence>
<dbReference type="AlphaFoldDB" id="A0AB39UXU9"/>
<organism evidence="2">
    <name type="scientific">Thermohahella caldifontis</name>
    <dbReference type="NCBI Taxonomy" id="3142973"/>
    <lineage>
        <taxon>Bacteria</taxon>
        <taxon>Pseudomonadati</taxon>
        <taxon>Pseudomonadota</taxon>
        <taxon>Gammaproteobacteria</taxon>
        <taxon>Oceanospirillales</taxon>
        <taxon>Hahellaceae</taxon>
        <taxon>Thermohahella</taxon>
    </lineage>
</organism>
<feature type="chain" id="PRO_5044249395" description="Outer membrane protein assembly factor BamE" evidence="1">
    <location>
        <begin position="20"/>
        <end position="92"/>
    </location>
</feature>
<feature type="signal peptide" evidence="1">
    <location>
        <begin position="1"/>
        <end position="19"/>
    </location>
</feature>
<proteinExistence type="predicted"/>
<dbReference type="RefSeq" id="WP_369601867.1">
    <property type="nucleotide sequence ID" value="NZ_CP154858.1"/>
</dbReference>
<accession>A0AB39UXU9</accession>
<evidence type="ECO:0000256" key="1">
    <source>
        <dbReference type="SAM" id="SignalP"/>
    </source>
</evidence>
<gene>
    <name evidence="2" type="ORF">AAIA72_02450</name>
</gene>
<sequence length="92" mass="10280">MKHILLMIALLCSALAAQAEQVKIPVGQQGAGQEVQNMPTRGMTMQQVLDRFGQPQSVKGPVGEPPIETWVYPAFTVFFERQYVIHSVINRK</sequence>
<evidence type="ECO:0008006" key="3">
    <source>
        <dbReference type="Google" id="ProtNLM"/>
    </source>
</evidence>
<keyword evidence="1" id="KW-0732">Signal</keyword>